<evidence type="ECO:0000256" key="12">
    <source>
        <dbReference type="ARBA" id="ARBA00081141"/>
    </source>
</evidence>
<evidence type="ECO:0000256" key="3">
    <source>
        <dbReference type="ARBA" id="ARBA00022490"/>
    </source>
</evidence>
<dbReference type="PROSITE" id="PS50926">
    <property type="entry name" value="TRAM"/>
    <property type="match status" value="1"/>
</dbReference>
<dbReference type="InterPro" id="IPR023404">
    <property type="entry name" value="rSAM_horseshoe"/>
</dbReference>
<dbReference type="PROSITE" id="PS51449">
    <property type="entry name" value="MTTASE_N"/>
    <property type="match status" value="1"/>
</dbReference>
<dbReference type="SFLD" id="SFLDS00029">
    <property type="entry name" value="Radical_SAM"/>
    <property type="match status" value="1"/>
</dbReference>
<dbReference type="InterPro" id="IPR020612">
    <property type="entry name" value="Methylthiotransferase_CS"/>
</dbReference>
<dbReference type="InterPro" id="IPR013848">
    <property type="entry name" value="Methylthiotransferase_N"/>
</dbReference>
<dbReference type="SUPFAM" id="SSF102114">
    <property type="entry name" value="Radical SAM enzymes"/>
    <property type="match status" value="1"/>
</dbReference>
<dbReference type="Pfam" id="PF01938">
    <property type="entry name" value="TRAM"/>
    <property type="match status" value="1"/>
</dbReference>
<dbReference type="eggNOG" id="COG0621">
    <property type="taxonomic scope" value="Bacteria"/>
</dbReference>
<evidence type="ECO:0000256" key="5">
    <source>
        <dbReference type="ARBA" id="ARBA00022691"/>
    </source>
</evidence>
<feature type="domain" description="TRAM" evidence="14">
    <location>
        <begin position="359"/>
        <end position="421"/>
    </location>
</feature>
<dbReference type="PROSITE" id="PS51918">
    <property type="entry name" value="RADICAL_SAM"/>
    <property type="match status" value="1"/>
</dbReference>
<dbReference type="HOGENOM" id="CLU_018697_2_0_7"/>
<evidence type="ECO:0000259" key="16">
    <source>
        <dbReference type="PROSITE" id="PS51918"/>
    </source>
</evidence>
<dbReference type="InterPro" id="IPR006638">
    <property type="entry name" value="Elp3/MiaA/NifB-like_rSAM"/>
</dbReference>
<dbReference type="Pfam" id="PF04055">
    <property type="entry name" value="Radical_SAM"/>
    <property type="match status" value="1"/>
</dbReference>
<feature type="binding site" evidence="13">
    <location>
        <position position="46"/>
    </location>
    <ligand>
        <name>[4Fe-4S] cluster</name>
        <dbReference type="ChEBI" id="CHEBI:49883"/>
        <label>1</label>
    </ligand>
</feature>
<proteinExistence type="inferred from homology"/>
<feature type="binding site" evidence="13">
    <location>
        <position position="10"/>
    </location>
    <ligand>
        <name>[4Fe-4S] cluster</name>
        <dbReference type="ChEBI" id="CHEBI:49883"/>
        <label>1</label>
    </ligand>
</feature>
<dbReference type="FunFam" id="3.40.50.12160:FF:000003">
    <property type="entry name" value="CDK5 regulatory subunit-associated protein 1"/>
    <property type="match status" value="1"/>
</dbReference>
<dbReference type="GO" id="GO:0005829">
    <property type="term" value="C:cytosol"/>
    <property type="evidence" value="ECO:0007669"/>
    <property type="project" value="TreeGrafter"/>
</dbReference>
<dbReference type="SFLD" id="SFLDG01061">
    <property type="entry name" value="methylthiotransferase"/>
    <property type="match status" value="1"/>
</dbReference>
<feature type="binding site" evidence="13">
    <location>
        <position position="146"/>
    </location>
    <ligand>
        <name>[4Fe-4S] cluster</name>
        <dbReference type="ChEBI" id="CHEBI:49883"/>
        <label>2</label>
        <note>4Fe-4S-S-AdoMet</note>
    </ligand>
</feature>
<dbReference type="InterPro" id="IPR007197">
    <property type="entry name" value="rSAM"/>
</dbReference>
<keyword evidence="2 13" id="KW-0004">4Fe-4S</keyword>
<dbReference type="EC" id="2.8.4.3" evidence="9 13"/>
<dbReference type="Gene3D" id="3.40.50.12160">
    <property type="entry name" value="Methylthiotransferase, N-terminal domain"/>
    <property type="match status" value="1"/>
</dbReference>
<keyword evidence="6 13" id="KW-0479">Metal-binding</keyword>
<reference evidence="18" key="2">
    <citation type="submission" date="2011-03" db="EMBL/GenBank/DDBJ databases">
        <title>The complete genome of Hippea maritima DSM 10411.</title>
        <authorList>
            <consortium name="US DOE Joint Genome Institute (JGI-PGF)"/>
            <person name="Lucas S."/>
            <person name="Copeland A."/>
            <person name="Lapidus A."/>
            <person name="Bruce D."/>
            <person name="Goodwin L."/>
            <person name="Pitluck S."/>
            <person name="Peters L."/>
            <person name="Kyrpides N."/>
            <person name="Mavromatis K."/>
            <person name="Pagani I."/>
            <person name="Ivanova N."/>
            <person name="Mikhailova N."/>
            <person name="Lu M."/>
            <person name="Detter J.C."/>
            <person name="Tapia R."/>
            <person name="Han C."/>
            <person name="Land M."/>
            <person name="Hauser L."/>
            <person name="Markowitz V."/>
            <person name="Cheng J.-F."/>
            <person name="Hugenholtz P."/>
            <person name="Woyke T."/>
            <person name="Wu D."/>
            <person name="Spring S."/>
            <person name="Schroeder M."/>
            <person name="Brambilla E."/>
            <person name="Klenk H.-P."/>
            <person name="Eisen J.A."/>
        </authorList>
    </citation>
    <scope>NUCLEOTIDE SEQUENCE [LARGE SCALE GENOMIC DNA]</scope>
    <source>
        <strain evidence="18">ATCC 700847 / DSM 10411 / MH2</strain>
    </source>
</reference>
<keyword evidence="3 13" id="KW-0963">Cytoplasm</keyword>
<dbReference type="NCBIfam" id="TIGR01574">
    <property type="entry name" value="miaB-methiolase"/>
    <property type="match status" value="1"/>
</dbReference>
<feature type="binding site" evidence="13">
    <location>
        <position position="149"/>
    </location>
    <ligand>
        <name>[4Fe-4S] cluster</name>
        <dbReference type="ChEBI" id="CHEBI:49883"/>
        <label>2</label>
        <note>4Fe-4S-S-AdoMet</note>
    </ligand>
</feature>
<dbReference type="InterPro" id="IPR058240">
    <property type="entry name" value="rSAM_sf"/>
</dbReference>
<dbReference type="PANTHER" id="PTHR43020">
    <property type="entry name" value="CDK5 REGULATORY SUBUNIT-ASSOCIATED PROTEIN 1"/>
    <property type="match status" value="1"/>
</dbReference>
<comment type="cofactor">
    <cofactor evidence="13">
        <name>[4Fe-4S] cluster</name>
        <dbReference type="ChEBI" id="CHEBI:49883"/>
    </cofactor>
    <text evidence="13">Binds 2 [4Fe-4S] clusters. One cluster is coordinated with 3 cysteines and an exchangeable S-adenosyl-L-methionine.</text>
</comment>
<dbReference type="InterPro" id="IPR038135">
    <property type="entry name" value="Methylthiotransferase_N_sf"/>
</dbReference>
<feature type="binding site" evidence="13">
    <location>
        <position position="142"/>
    </location>
    <ligand>
        <name>[4Fe-4S] cluster</name>
        <dbReference type="ChEBI" id="CHEBI:49883"/>
        <label>2</label>
        <note>4Fe-4S-S-AdoMet</note>
    </ligand>
</feature>
<evidence type="ECO:0000256" key="10">
    <source>
        <dbReference type="ARBA" id="ARBA00068570"/>
    </source>
</evidence>
<feature type="domain" description="Radical SAM core" evidence="16">
    <location>
        <begin position="128"/>
        <end position="356"/>
    </location>
</feature>
<evidence type="ECO:0000256" key="4">
    <source>
        <dbReference type="ARBA" id="ARBA00022679"/>
    </source>
</evidence>
<protein>
    <recommendedName>
        <fullName evidence="10 13">tRNA-2-methylthio-N(6)-dimethylallyladenosine synthase</fullName>
        <ecNumber evidence="9 13">2.8.4.3</ecNumber>
    </recommendedName>
    <alternativeName>
        <fullName evidence="12 13">(Dimethylallyl)adenosine tRNA methylthiotransferase MiaB</fullName>
    </alternativeName>
    <alternativeName>
        <fullName evidence="11 13">tRNA-i(6)A37 methylthiotransferase</fullName>
    </alternativeName>
</protein>
<dbReference type="PANTHER" id="PTHR43020:SF2">
    <property type="entry name" value="MITOCHONDRIAL TRNA METHYLTHIOTRANSFERASE CDK5RAP1"/>
    <property type="match status" value="1"/>
</dbReference>
<dbReference type="CDD" id="cd01335">
    <property type="entry name" value="Radical_SAM"/>
    <property type="match status" value="1"/>
</dbReference>
<dbReference type="InterPro" id="IPR006463">
    <property type="entry name" value="MiaB_methiolase"/>
</dbReference>
<dbReference type="RefSeq" id="WP_013681054.1">
    <property type="nucleotide sequence ID" value="NC_015318.1"/>
</dbReference>
<dbReference type="EMBL" id="CP002606">
    <property type="protein sequence ID" value="AEA33009.1"/>
    <property type="molecule type" value="Genomic_DNA"/>
</dbReference>
<dbReference type="SMART" id="SM00729">
    <property type="entry name" value="Elp3"/>
    <property type="match status" value="1"/>
</dbReference>
<comment type="catalytic activity">
    <reaction evidence="13">
        <text>N(6)-dimethylallyladenosine(37) in tRNA + (sulfur carrier)-SH + AH2 + 2 S-adenosyl-L-methionine = 2-methylsulfanyl-N(6)-dimethylallyladenosine(37) in tRNA + (sulfur carrier)-H + 5'-deoxyadenosine + L-methionine + A + S-adenosyl-L-homocysteine + 2 H(+)</text>
        <dbReference type="Rhea" id="RHEA:37067"/>
        <dbReference type="Rhea" id="RHEA-COMP:10375"/>
        <dbReference type="Rhea" id="RHEA-COMP:10376"/>
        <dbReference type="Rhea" id="RHEA-COMP:14737"/>
        <dbReference type="Rhea" id="RHEA-COMP:14739"/>
        <dbReference type="ChEBI" id="CHEBI:13193"/>
        <dbReference type="ChEBI" id="CHEBI:15378"/>
        <dbReference type="ChEBI" id="CHEBI:17319"/>
        <dbReference type="ChEBI" id="CHEBI:17499"/>
        <dbReference type="ChEBI" id="CHEBI:29917"/>
        <dbReference type="ChEBI" id="CHEBI:57844"/>
        <dbReference type="ChEBI" id="CHEBI:57856"/>
        <dbReference type="ChEBI" id="CHEBI:59789"/>
        <dbReference type="ChEBI" id="CHEBI:64428"/>
        <dbReference type="ChEBI" id="CHEBI:74415"/>
        <dbReference type="ChEBI" id="CHEBI:74417"/>
        <dbReference type="EC" id="2.8.4.3"/>
    </reaction>
</comment>
<name>F2LWN1_HIPMA</name>
<sequence length="421" mass="48369">MNFYIKTFGCQMNERDSEKVIGILTQNGWKMTDDIKSANLVIVNSCAVREKAENKIYSEIGRLRFKNKNATVVAMGCVAQINYEKLSRVADIVVGTNTIDEFYKIAKTPQKGAFIKERMDNPDYIFPHVEGVSAFVDIMYGCNNFCTYCIVPYTRGREISRKKEAIIEEIKRLTDKGTKEVMLLGQNVNSYGKGLEYNFVDLLYEVNKIDGLKRIRFTTSHPKDFSKELIDAMRDLDKVCEHIHLPLQSGSNKILKLMRRGYTKEDYLEKVMLFKETIPQGSITTDIIVGFPQETEEDFLETIDVLKTVEYDTSFSFKYSKRPLTKASQMKGQIDEKTKLKRLNYLQELQAQITQKKLKNYEGKIVEVLVEGKAKKEGMLSGRNRQNIVVNFNFRDNIKAGDCLRVKIIKALKHSLVGELI</sequence>
<evidence type="ECO:0000313" key="18">
    <source>
        <dbReference type="Proteomes" id="UP000008139"/>
    </source>
</evidence>
<dbReference type="InterPro" id="IPR005839">
    <property type="entry name" value="Methylthiotransferase"/>
</dbReference>
<dbReference type="SFLD" id="SFLDG01082">
    <property type="entry name" value="B12-binding_domain_containing"/>
    <property type="match status" value="1"/>
</dbReference>
<keyword evidence="4 13" id="KW-0808">Transferase</keyword>
<dbReference type="GO" id="GO:0046872">
    <property type="term" value="F:metal ion binding"/>
    <property type="evidence" value="ECO:0007669"/>
    <property type="project" value="UniProtKB-KW"/>
</dbReference>
<keyword evidence="18" id="KW-1185">Reference proteome</keyword>
<dbReference type="InParanoid" id="F2LWN1"/>
<evidence type="ECO:0000313" key="17">
    <source>
        <dbReference type="EMBL" id="AEA33009.1"/>
    </source>
</evidence>
<keyword evidence="8 13" id="KW-0411">Iron-sulfur</keyword>
<dbReference type="AlphaFoldDB" id="F2LWN1"/>
<dbReference type="OrthoDB" id="9805215at2"/>
<evidence type="ECO:0000256" key="13">
    <source>
        <dbReference type="HAMAP-Rule" id="MF_01864"/>
    </source>
</evidence>
<dbReference type="GO" id="GO:0035597">
    <property type="term" value="F:tRNA-2-methylthio-N(6)-dimethylallyladenosine(37) synthase activity"/>
    <property type="evidence" value="ECO:0007669"/>
    <property type="project" value="UniProtKB-EC"/>
</dbReference>
<dbReference type="FunFam" id="3.80.30.20:FF:000001">
    <property type="entry name" value="tRNA-2-methylthio-N(6)-dimethylallyladenosine synthase 2"/>
    <property type="match status" value="1"/>
</dbReference>
<dbReference type="HAMAP" id="MF_01864">
    <property type="entry name" value="tRNA_metthiotr_MiaB"/>
    <property type="match status" value="1"/>
</dbReference>
<dbReference type="GO" id="GO:0051539">
    <property type="term" value="F:4 iron, 4 sulfur cluster binding"/>
    <property type="evidence" value="ECO:0007669"/>
    <property type="project" value="UniProtKB-UniRule"/>
</dbReference>
<comment type="subcellular location">
    <subcellularLocation>
        <location evidence="13">Cytoplasm</location>
    </subcellularLocation>
</comment>
<comment type="function">
    <text evidence="1 13">Catalyzes the methylthiolation of N6-(dimethylallyl)adenosine (i(6)A), leading to the formation of 2-methylthio-N6-(dimethylallyl)adenosine (ms(2)i(6)A) at position 37 in tRNAs that read codons beginning with uridine.</text>
</comment>
<comment type="subunit">
    <text evidence="13">Monomer.</text>
</comment>
<dbReference type="Proteomes" id="UP000008139">
    <property type="component" value="Chromosome"/>
</dbReference>
<evidence type="ECO:0000256" key="2">
    <source>
        <dbReference type="ARBA" id="ARBA00022485"/>
    </source>
</evidence>
<reference evidence="17 18" key="1">
    <citation type="journal article" date="2011" name="Stand. Genomic Sci.">
        <title>Complete genome sequence of the thermophilic sulfur-reducer Hippea maritima type strain (MH(2)).</title>
        <authorList>
            <person name="Huntemann M."/>
            <person name="Lu M."/>
            <person name="Nolan M."/>
            <person name="Lapidus A."/>
            <person name="Lucas S."/>
            <person name="Hammon N."/>
            <person name="Deshpande S."/>
            <person name="Cheng J.F."/>
            <person name="Tapia R."/>
            <person name="Han C."/>
            <person name="Goodwin L."/>
            <person name="Pitluck S."/>
            <person name="Liolios K."/>
            <person name="Pagani I."/>
            <person name="Ivanova N."/>
            <person name="Ovchinikova G."/>
            <person name="Pati A."/>
            <person name="Chen A."/>
            <person name="Palaniappan K."/>
            <person name="Land M."/>
            <person name="Hauser L."/>
            <person name="Jeffries C.D."/>
            <person name="Detter J.C."/>
            <person name="Brambilla E.M."/>
            <person name="Rohde M."/>
            <person name="Spring S."/>
            <person name="Goker M."/>
            <person name="Woyke T."/>
            <person name="Bristow J."/>
            <person name="Eisen J.A."/>
            <person name="Markowitz V."/>
            <person name="Hugenholtz P."/>
            <person name="Kyrpides N.C."/>
            <person name="Klenk H.P."/>
            <person name="Mavromatis K."/>
        </authorList>
    </citation>
    <scope>NUCLEOTIDE SEQUENCE [LARGE SCALE GENOMIC DNA]</scope>
    <source>
        <strain evidence="18">ATCC 700847 / DSM 10411 / MH2</strain>
    </source>
</reference>
<dbReference type="InterPro" id="IPR002792">
    <property type="entry name" value="TRAM_dom"/>
</dbReference>
<evidence type="ECO:0000256" key="9">
    <source>
        <dbReference type="ARBA" id="ARBA00033765"/>
    </source>
</evidence>
<dbReference type="FunCoup" id="F2LWN1">
    <property type="interactions" value="444"/>
</dbReference>
<dbReference type="Pfam" id="PF00919">
    <property type="entry name" value="UPF0004"/>
    <property type="match status" value="1"/>
</dbReference>
<evidence type="ECO:0000256" key="8">
    <source>
        <dbReference type="ARBA" id="ARBA00023014"/>
    </source>
</evidence>
<evidence type="ECO:0000256" key="7">
    <source>
        <dbReference type="ARBA" id="ARBA00023004"/>
    </source>
</evidence>
<dbReference type="SFLD" id="SFLDF00273">
    <property type="entry name" value="(dimethylallyl)adenosine_tRNA"/>
    <property type="match status" value="1"/>
</dbReference>
<keyword evidence="13" id="KW-0819">tRNA processing</keyword>
<evidence type="ECO:0000256" key="1">
    <source>
        <dbReference type="ARBA" id="ARBA00003234"/>
    </source>
</evidence>
<dbReference type="NCBIfam" id="TIGR00089">
    <property type="entry name" value="MiaB/RimO family radical SAM methylthiotransferase"/>
    <property type="match status" value="1"/>
</dbReference>
<gene>
    <name evidence="13" type="primary">miaB</name>
    <name evidence="17" type="ordered locus">Hipma_0026</name>
</gene>
<organism evidence="17 18">
    <name type="scientific">Hippea maritima (strain ATCC 700847 / DSM 10411 / MH2)</name>
    <dbReference type="NCBI Taxonomy" id="760142"/>
    <lineage>
        <taxon>Bacteria</taxon>
        <taxon>Pseudomonadati</taxon>
        <taxon>Campylobacterota</taxon>
        <taxon>Desulfurellia</taxon>
        <taxon>Desulfurellales</taxon>
        <taxon>Hippeaceae</taxon>
        <taxon>Hippea</taxon>
    </lineage>
</organism>
<evidence type="ECO:0000259" key="14">
    <source>
        <dbReference type="PROSITE" id="PS50926"/>
    </source>
</evidence>
<keyword evidence="5 13" id="KW-0949">S-adenosyl-L-methionine</keyword>
<feature type="binding site" evidence="13">
    <location>
        <position position="77"/>
    </location>
    <ligand>
        <name>[4Fe-4S] cluster</name>
        <dbReference type="ChEBI" id="CHEBI:49883"/>
        <label>1</label>
    </ligand>
</feature>
<evidence type="ECO:0000256" key="6">
    <source>
        <dbReference type="ARBA" id="ARBA00022723"/>
    </source>
</evidence>
<comment type="similarity">
    <text evidence="13">Belongs to the methylthiotransferase family. MiaB subfamily.</text>
</comment>
<feature type="domain" description="MTTase N-terminal" evidence="15">
    <location>
        <begin position="1"/>
        <end position="111"/>
    </location>
</feature>
<dbReference type="STRING" id="760142.Hipma_0026"/>
<dbReference type="KEGG" id="hmr:Hipma_0026"/>
<evidence type="ECO:0000256" key="11">
    <source>
        <dbReference type="ARBA" id="ARBA00080698"/>
    </source>
</evidence>
<evidence type="ECO:0000259" key="15">
    <source>
        <dbReference type="PROSITE" id="PS51449"/>
    </source>
</evidence>
<keyword evidence="7 13" id="KW-0408">Iron</keyword>
<dbReference type="Gene3D" id="3.80.30.20">
    <property type="entry name" value="tm_1862 like domain"/>
    <property type="match status" value="1"/>
</dbReference>
<dbReference type="PROSITE" id="PS01278">
    <property type="entry name" value="MTTASE_RADICAL"/>
    <property type="match status" value="1"/>
</dbReference>
<accession>F2LWN1</accession>